<dbReference type="OrthoDB" id="6234762at2759"/>
<feature type="transmembrane region" description="Helical" evidence="6">
    <location>
        <begin position="118"/>
        <end position="141"/>
    </location>
</feature>
<name>A0A9J7IHV1_SPOLT</name>
<feature type="transmembrane region" description="Helical" evidence="6">
    <location>
        <begin position="72"/>
        <end position="92"/>
    </location>
</feature>
<dbReference type="PANTHER" id="PTHR16296:SF2">
    <property type="entry name" value="TRANSMEMBRANE PROTEIN 126A"/>
    <property type="match status" value="1"/>
</dbReference>
<keyword evidence="5 6" id="KW-0472">Membrane</keyword>
<dbReference type="Pfam" id="PF07114">
    <property type="entry name" value="TMEM126"/>
    <property type="match status" value="1"/>
</dbReference>
<dbReference type="InterPro" id="IPR009801">
    <property type="entry name" value="TMEM126"/>
</dbReference>
<sequence>MALMKSKDVPEDAVSLDEMEATEYVWNLVSDWESFSDTWALKYAPLVLGGINATCGVLINRYYRNKLKLGPYGYFASIIPITAMPATLTALFHRQFISTDLLLMKSQACPLCYEFRSAAIQCGLGTAYPMILAPLSALMFANRYSTFRVPDLKDGPKVMYNFLRKITRPFNHQLTYMVIIQAMASSIFTYYEMTNNLTIRAKIMEIEAKLEKKASER</sequence>
<dbReference type="AlphaFoldDB" id="A0A9J7IHV1"/>
<comment type="subcellular location">
    <subcellularLocation>
        <location evidence="1">Mitochondrion membrane</location>
        <topology evidence="1">Multi-pass membrane protein</topology>
    </subcellularLocation>
</comment>
<evidence type="ECO:0000256" key="5">
    <source>
        <dbReference type="ARBA" id="ARBA00023136"/>
    </source>
</evidence>
<dbReference type="GO" id="GO:0031966">
    <property type="term" value="C:mitochondrial membrane"/>
    <property type="evidence" value="ECO:0007669"/>
    <property type="project" value="UniProtKB-SubCell"/>
</dbReference>
<dbReference type="Proteomes" id="UP000301870">
    <property type="component" value="Chromosome 7"/>
</dbReference>
<feature type="transmembrane region" description="Helical" evidence="6">
    <location>
        <begin position="40"/>
        <end position="60"/>
    </location>
</feature>
<keyword evidence="3 6" id="KW-1133">Transmembrane helix</keyword>
<keyword evidence="2 6" id="KW-0812">Transmembrane</keyword>
<dbReference type="RefSeq" id="XP_022815008.1">
    <property type="nucleotide sequence ID" value="XM_022959240.1"/>
</dbReference>
<dbReference type="KEGG" id="sliu:111348577"/>
<dbReference type="PANTHER" id="PTHR16296">
    <property type="entry name" value="UNCHARACTERIZED HYPOTHALAMUS PROTEIN HT007"/>
    <property type="match status" value="1"/>
</dbReference>
<organism evidence="7 8">
    <name type="scientific">Spodoptera litura</name>
    <name type="common">Asian cotton leafworm</name>
    <dbReference type="NCBI Taxonomy" id="69820"/>
    <lineage>
        <taxon>Eukaryota</taxon>
        <taxon>Metazoa</taxon>
        <taxon>Ecdysozoa</taxon>
        <taxon>Arthropoda</taxon>
        <taxon>Hexapoda</taxon>
        <taxon>Insecta</taxon>
        <taxon>Pterygota</taxon>
        <taxon>Neoptera</taxon>
        <taxon>Endopterygota</taxon>
        <taxon>Lepidoptera</taxon>
        <taxon>Glossata</taxon>
        <taxon>Ditrysia</taxon>
        <taxon>Noctuoidea</taxon>
        <taxon>Noctuidae</taxon>
        <taxon>Amphipyrinae</taxon>
        <taxon>Spodoptera</taxon>
    </lineage>
</organism>
<reference evidence="8" key="1">
    <citation type="submission" date="2025-08" db="UniProtKB">
        <authorList>
            <consortium name="RefSeq"/>
        </authorList>
    </citation>
    <scope>IDENTIFICATION</scope>
    <source>
        <strain evidence="8">Ishihara</strain>
        <tissue evidence="8">Whole body</tissue>
    </source>
</reference>
<keyword evidence="7" id="KW-1185">Reference proteome</keyword>
<evidence type="ECO:0000256" key="2">
    <source>
        <dbReference type="ARBA" id="ARBA00022692"/>
    </source>
</evidence>
<gene>
    <name evidence="8" type="primary">LOC111348577</name>
</gene>
<protein>
    <submittedName>
        <fullName evidence="8">Uncharacterized protein LOC111348577</fullName>
    </submittedName>
</protein>
<accession>A0A9J7IHV1</accession>
<dbReference type="GO" id="GO:0032981">
    <property type="term" value="P:mitochondrial respiratory chain complex I assembly"/>
    <property type="evidence" value="ECO:0007669"/>
    <property type="project" value="TreeGrafter"/>
</dbReference>
<dbReference type="GeneID" id="111348577"/>
<evidence type="ECO:0000256" key="3">
    <source>
        <dbReference type="ARBA" id="ARBA00022989"/>
    </source>
</evidence>
<evidence type="ECO:0000256" key="1">
    <source>
        <dbReference type="ARBA" id="ARBA00004225"/>
    </source>
</evidence>
<evidence type="ECO:0000256" key="4">
    <source>
        <dbReference type="ARBA" id="ARBA00023128"/>
    </source>
</evidence>
<evidence type="ECO:0000313" key="7">
    <source>
        <dbReference type="Proteomes" id="UP000301870"/>
    </source>
</evidence>
<evidence type="ECO:0000256" key="6">
    <source>
        <dbReference type="SAM" id="Phobius"/>
    </source>
</evidence>
<proteinExistence type="predicted"/>
<keyword evidence="4" id="KW-0496">Mitochondrion</keyword>
<evidence type="ECO:0000313" key="8">
    <source>
        <dbReference type="RefSeq" id="XP_022815008.1"/>
    </source>
</evidence>